<protein>
    <submittedName>
        <fullName evidence="1">Predicted protein</fullName>
    </submittedName>
</protein>
<dbReference type="GeneID" id="6083738"/>
<sequence>MIYFPSSFHRPPRNPAEKINSGYKATEYFHYLFGLSPGLFRVHLPKKYWQHYCKLVCGIRTLTQQHITGPQVCEAQSDIVQFVQEYEHLYYQCRMDRLHFCRPWLHTILHIGPEVIHIGPGSYISQYTMERVIV</sequence>
<dbReference type="KEGG" id="lbc:LACBIDRAFT_312312"/>
<dbReference type="RefSeq" id="XP_001888090.1">
    <property type="nucleotide sequence ID" value="XM_001888055.1"/>
</dbReference>
<organism evidence="2">
    <name type="scientific">Laccaria bicolor (strain S238N-H82 / ATCC MYA-4686)</name>
    <name type="common">Bicoloured deceiver</name>
    <name type="synonym">Laccaria laccata var. bicolor</name>
    <dbReference type="NCBI Taxonomy" id="486041"/>
    <lineage>
        <taxon>Eukaryota</taxon>
        <taxon>Fungi</taxon>
        <taxon>Dikarya</taxon>
        <taxon>Basidiomycota</taxon>
        <taxon>Agaricomycotina</taxon>
        <taxon>Agaricomycetes</taxon>
        <taxon>Agaricomycetidae</taxon>
        <taxon>Agaricales</taxon>
        <taxon>Agaricineae</taxon>
        <taxon>Hydnangiaceae</taxon>
        <taxon>Laccaria</taxon>
    </lineage>
</organism>
<keyword evidence="2" id="KW-1185">Reference proteome</keyword>
<dbReference type="HOGENOM" id="CLU_1932653_0_0_1"/>
<dbReference type="STRING" id="486041.B0DVX9"/>
<dbReference type="AlphaFoldDB" id="B0DVX9"/>
<dbReference type="Proteomes" id="UP000001194">
    <property type="component" value="Unassembled WGS sequence"/>
</dbReference>
<evidence type="ECO:0000313" key="2">
    <source>
        <dbReference type="Proteomes" id="UP000001194"/>
    </source>
</evidence>
<evidence type="ECO:0000313" key="1">
    <source>
        <dbReference type="EMBL" id="EDR01214.1"/>
    </source>
</evidence>
<dbReference type="OrthoDB" id="2669721at2759"/>
<proteinExistence type="predicted"/>
<name>B0DVX9_LACBS</name>
<gene>
    <name evidence="1" type="ORF">LACBIDRAFT_312312</name>
</gene>
<dbReference type="EMBL" id="DS547141">
    <property type="protein sequence ID" value="EDR01214.1"/>
    <property type="molecule type" value="Genomic_DNA"/>
</dbReference>
<dbReference type="InParanoid" id="B0DVX9"/>
<reference evidence="1 2" key="1">
    <citation type="journal article" date="2008" name="Nature">
        <title>The genome of Laccaria bicolor provides insights into mycorrhizal symbiosis.</title>
        <authorList>
            <person name="Martin F."/>
            <person name="Aerts A."/>
            <person name="Ahren D."/>
            <person name="Brun A."/>
            <person name="Danchin E.G.J."/>
            <person name="Duchaussoy F."/>
            <person name="Gibon J."/>
            <person name="Kohler A."/>
            <person name="Lindquist E."/>
            <person name="Pereda V."/>
            <person name="Salamov A."/>
            <person name="Shapiro H.J."/>
            <person name="Wuyts J."/>
            <person name="Blaudez D."/>
            <person name="Buee M."/>
            <person name="Brokstein P."/>
            <person name="Canbaeck B."/>
            <person name="Cohen D."/>
            <person name="Courty P.E."/>
            <person name="Coutinho P.M."/>
            <person name="Delaruelle C."/>
            <person name="Detter J.C."/>
            <person name="Deveau A."/>
            <person name="DiFazio S."/>
            <person name="Duplessis S."/>
            <person name="Fraissinet-Tachet L."/>
            <person name="Lucic E."/>
            <person name="Frey-Klett P."/>
            <person name="Fourrey C."/>
            <person name="Feussner I."/>
            <person name="Gay G."/>
            <person name="Grimwood J."/>
            <person name="Hoegger P.J."/>
            <person name="Jain P."/>
            <person name="Kilaru S."/>
            <person name="Labbe J."/>
            <person name="Lin Y.C."/>
            <person name="Legue V."/>
            <person name="Le Tacon F."/>
            <person name="Marmeisse R."/>
            <person name="Melayah D."/>
            <person name="Montanini B."/>
            <person name="Muratet M."/>
            <person name="Nehls U."/>
            <person name="Niculita-Hirzel H."/>
            <person name="Oudot-Le Secq M.P."/>
            <person name="Peter M."/>
            <person name="Quesneville H."/>
            <person name="Rajashekar B."/>
            <person name="Reich M."/>
            <person name="Rouhier N."/>
            <person name="Schmutz J."/>
            <person name="Yin T."/>
            <person name="Chalot M."/>
            <person name="Henrissat B."/>
            <person name="Kuees U."/>
            <person name="Lucas S."/>
            <person name="Van de Peer Y."/>
            <person name="Podila G.K."/>
            <person name="Polle A."/>
            <person name="Pukkila P.J."/>
            <person name="Richardson P.M."/>
            <person name="Rouze P."/>
            <person name="Sanders I.R."/>
            <person name="Stajich J.E."/>
            <person name="Tunlid A."/>
            <person name="Tuskan G."/>
            <person name="Grigoriev I.V."/>
        </authorList>
    </citation>
    <scope>NUCLEOTIDE SEQUENCE [LARGE SCALE GENOMIC DNA]</scope>
    <source>
        <strain evidence="2">S238N-H82 / ATCC MYA-4686</strain>
    </source>
</reference>
<accession>B0DVX9</accession>